<dbReference type="AlphaFoldDB" id="A0A5M6I9K9"/>
<evidence type="ECO:0000313" key="3">
    <source>
        <dbReference type="EMBL" id="KAA5604920.1"/>
    </source>
</evidence>
<feature type="domain" description="6-hydroxymethylpterin diphosphokinase MptE-like" evidence="2">
    <location>
        <begin position="209"/>
        <end position="361"/>
    </location>
</feature>
<dbReference type="EMBL" id="VWPJ01000013">
    <property type="protein sequence ID" value="KAA5604920.1"/>
    <property type="molecule type" value="Genomic_DNA"/>
</dbReference>
<feature type="region of interest" description="Disordered" evidence="1">
    <location>
        <begin position="371"/>
        <end position="391"/>
    </location>
</feature>
<dbReference type="OrthoDB" id="5148555at2"/>
<keyword evidence="4" id="KW-1185">Reference proteome</keyword>
<proteinExistence type="predicted"/>
<evidence type="ECO:0000313" key="4">
    <source>
        <dbReference type="Proteomes" id="UP000324065"/>
    </source>
</evidence>
<evidence type="ECO:0000259" key="2">
    <source>
        <dbReference type="Pfam" id="PF01973"/>
    </source>
</evidence>
<gene>
    <name evidence="3" type="ORF">F1188_13970</name>
</gene>
<protein>
    <submittedName>
        <fullName evidence="3">DUF115 domain-containing protein</fullName>
    </submittedName>
</protein>
<name>A0A5M6I9K9_9PROT</name>
<organism evidence="3 4">
    <name type="scientific">Roseospira marina</name>
    <dbReference type="NCBI Taxonomy" id="140057"/>
    <lineage>
        <taxon>Bacteria</taxon>
        <taxon>Pseudomonadati</taxon>
        <taxon>Pseudomonadota</taxon>
        <taxon>Alphaproteobacteria</taxon>
        <taxon>Rhodospirillales</taxon>
        <taxon>Rhodospirillaceae</taxon>
        <taxon>Roseospira</taxon>
    </lineage>
</organism>
<dbReference type="InterPro" id="IPR002826">
    <property type="entry name" value="MptE-like"/>
</dbReference>
<evidence type="ECO:0000256" key="1">
    <source>
        <dbReference type="SAM" id="MobiDB-lite"/>
    </source>
</evidence>
<comment type="caution">
    <text evidence="3">The sequence shown here is derived from an EMBL/GenBank/DDBJ whole genome shotgun (WGS) entry which is preliminary data.</text>
</comment>
<reference evidence="3 4" key="1">
    <citation type="submission" date="2019-09" db="EMBL/GenBank/DDBJ databases">
        <title>Genome sequence of Roseospira marina, one of the more divergent members of the non-sulfur purple photosynthetic bacterial family, the Rhodospirillaceae.</title>
        <authorList>
            <person name="Meyer T."/>
            <person name="Kyndt J."/>
        </authorList>
    </citation>
    <scope>NUCLEOTIDE SEQUENCE [LARGE SCALE GENOMIC DNA]</scope>
    <source>
        <strain evidence="3 4">DSM 15113</strain>
    </source>
</reference>
<dbReference type="Proteomes" id="UP000324065">
    <property type="component" value="Unassembled WGS sequence"/>
</dbReference>
<sequence length="513" mass="53591">MVAAAGRRHRRQPVRARPPVAIRIPLRPGQEPAALQTLAGLLDDDPLAPGPPVTVALTGGLSRPLREALAPWAPRVHHSQTALPAPAHAESCVAREPTLVLRPGVVAPRGLNARLATIGPALEAPRAVPCVPLPPSTQNHPACFGIHVPDFSTPAAAPSPTAPVGGVLVPAGVPLTVANHPDTLPRCERLALAGHPADAAPERVTTLYDLAGLHAGRPAVVVGNGPSLATLDLAPLRDAVTFALNGAWRLHHTGRLTPTWHLVEDRRVAVEEAAALRALDWAPLILPVDHADVIPRAAGRLHLPVDWSWYAPDDRRPVPGFATRADGPLHAGQTVAYLAVQLAFLMGCDPVVLVGVDLRYRLPPDARIDGRVVTSHGPDPNHADMDGSGGAGPGGYFGPGRTWHLPKPDRMHAALRHAATVFAAHGRHLLFAGPDGTGPGGLARVRYPGFAVDRPRLATRHRHATSSHASAACPSAGINAPKTVGATVGITAAEAPGETLTNATGTRIYSAHR</sequence>
<dbReference type="Pfam" id="PF01973">
    <property type="entry name" value="MptE-like"/>
    <property type="match status" value="1"/>
</dbReference>
<accession>A0A5M6I9K9</accession>